<dbReference type="AlphaFoldDB" id="A0A5D8QHU4"/>
<dbReference type="GO" id="GO:0005524">
    <property type="term" value="F:ATP binding"/>
    <property type="evidence" value="ECO:0007669"/>
    <property type="project" value="UniProtKB-KW"/>
</dbReference>
<gene>
    <name evidence="4" type="primary">spoIIIAA</name>
    <name evidence="4" type="ORF">FWJ32_00795</name>
</gene>
<evidence type="ECO:0000256" key="2">
    <source>
        <dbReference type="ARBA" id="ARBA00022840"/>
    </source>
</evidence>
<organism evidence="4 5">
    <name type="scientific">Calorimonas adulescens</name>
    <dbReference type="NCBI Taxonomy" id="2606906"/>
    <lineage>
        <taxon>Bacteria</taxon>
        <taxon>Bacillati</taxon>
        <taxon>Bacillota</taxon>
        <taxon>Clostridia</taxon>
        <taxon>Thermoanaerobacterales</taxon>
        <taxon>Thermoanaerobacteraceae</taxon>
        <taxon>Calorimonas</taxon>
    </lineage>
</organism>
<feature type="domain" description="Stage III sporulation protein AA AAA+ ATPase" evidence="3">
    <location>
        <begin position="11"/>
        <end position="320"/>
    </location>
</feature>
<dbReference type="PANTHER" id="PTHR20953:SF3">
    <property type="entry name" value="P-LOOP CONTAINING NUCLEOSIDE TRIPHOSPHATE HYDROLASES SUPERFAMILY PROTEIN"/>
    <property type="match status" value="1"/>
</dbReference>
<evidence type="ECO:0000259" key="3">
    <source>
        <dbReference type="Pfam" id="PF19568"/>
    </source>
</evidence>
<dbReference type="InterPro" id="IPR045735">
    <property type="entry name" value="Spore_III_AA_AAA+_ATPase"/>
</dbReference>
<keyword evidence="5" id="KW-1185">Reference proteome</keyword>
<evidence type="ECO:0000256" key="1">
    <source>
        <dbReference type="ARBA" id="ARBA00022741"/>
    </source>
</evidence>
<comment type="caution">
    <text evidence="4">The sequence shown here is derived from an EMBL/GenBank/DDBJ whole genome shotgun (WGS) entry which is preliminary data.</text>
</comment>
<dbReference type="InterPro" id="IPR014217">
    <property type="entry name" value="Spore_III_AA"/>
</dbReference>
<name>A0A5D8QHU4_9THEO</name>
<accession>A0A5D8QHU4</accession>
<sequence length="335" mass="37257">MLQKREDMYMDTYEDILNGLSISLREIIKKYVDTSTWGGLEEIRIREGRPLMIINRGTDMMLTSKGFTTQDNKRAYTVSHKDMVETLELISESSIYAFQDELKNGFITLRGGHRVGLAGRVVMENGDIKTLKNVTGINIRITRELKGVSDKAIDYIYRPPRGVYNTMILSPPMAGKTTLLRDMVRNISNGGPGRPGLKVGVVDERSEIAGCYNGIPQNDVGVRTDVLDCCPKALGIILLIRSMSPEVICTDEIGRKSDIDAIEEACNAGVNIITTVHASDIEELKRKSNIAPLIEERLFDRYIVLGTSMGRGTIEAIYDGMLNSLIDAPMRSDCQ</sequence>
<dbReference type="NCBIfam" id="TIGR02858">
    <property type="entry name" value="spore_III_AA"/>
    <property type="match status" value="1"/>
</dbReference>
<dbReference type="Proteomes" id="UP000322976">
    <property type="component" value="Unassembled WGS sequence"/>
</dbReference>
<evidence type="ECO:0000313" key="4">
    <source>
        <dbReference type="EMBL" id="TZE83456.1"/>
    </source>
</evidence>
<reference evidence="4 5" key="1">
    <citation type="submission" date="2019-08" db="EMBL/GenBank/DDBJ databases">
        <title>Calorimonas adulescens gen. nov., sp. nov., an anaerobic thermophilic bacterium from Sakhalin hot spring.</title>
        <authorList>
            <person name="Khomyakova M.A."/>
            <person name="Merkel A.Y."/>
            <person name="Novikov A."/>
            <person name="Bonch-Osmolovskaya E.A."/>
            <person name="Slobodkin A.I."/>
        </authorList>
    </citation>
    <scope>NUCLEOTIDE SEQUENCE [LARGE SCALE GENOMIC DNA]</scope>
    <source>
        <strain evidence="4 5">A05MB</strain>
    </source>
</reference>
<dbReference type="EMBL" id="VTPS01000001">
    <property type="protein sequence ID" value="TZE83456.1"/>
    <property type="molecule type" value="Genomic_DNA"/>
</dbReference>
<dbReference type="InterPro" id="IPR027417">
    <property type="entry name" value="P-loop_NTPase"/>
</dbReference>
<proteinExistence type="predicted"/>
<dbReference type="Pfam" id="PF19568">
    <property type="entry name" value="Spore_III_AA"/>
    <property type="match status" value="1"/>
</dbReference>
<dbReference type="PANTHER" id="PTHR20953">
    <property type="entry name" value="KINASE-RELATED"/>
    <property type="match status" value="1"/>
</dbReference>
<protein>
    <submittedName>
        <fullName evidence="4">Stage III sporulation protein AA</fullName>
    </submittedName>
</protein>
<dbReference type="SUPFAM" id="SSF52540">
    <property type="entry name" value="P-loop containing nucleoside triphosphate hydrolases"/>
    <property type="match status" value="1"/>
</dbReference>
<keyword evidence="2" id="KW-0067">ATP-binding</keyword>
<keyword evidence="1" id="KW-0547">Nucleotide-binding</keyword>
<dbReference type="Gene3D" id="3.40.50.300">
    <property type="entry name" value="P-loop containing nucleotide triphosphate hydrolases"/>
    <property type="match status" value="1"/>
</dbReference>
<evidence type="ECO:0000313" key="5">
    <source>
        <dbReference type="Proteomes" id="UP000322976"/>
    </source>
</evidence>